<dbReference type="Pfam" id="PF02441">
    <property type="entry name" value="Flavoprotein"/>
    <property type="match status" value="1"/>
</dbReference>
<dbReference type="GO" id="GO:0004633">
    <property type="term" value="F:phosphopantothenoylcysteine decarboxylase activity"/>
    <property type="evidence" value="ECO:0007669"/>
    <property type="project" value="TreeGrafter"/>
</dbReference>
<feature type="domain" description="Flavoprotein" evidence="3">
    <location>
        <begin position="6"/>
        <end position="149"/>
    </location>
</feature>
<dbReference type="GO" id="GO:0010181">
    <property type="term" value="F:FMN binding"/>
    <property type="evidence" value="ECO:0007669"/>
    <property type="project" value="TreeGrafter"/>
</dbReference>
<dbReference type="GO" id="GO:0015937">
    <property type="term" value="P:coenzyme A biosynthetic process"/>
    <property type="evidence" value="ECO:0007669"/>
    <property type="project" value="UniProtKB-KW"/>
</dbReference>
<dbReference type="InterPro" id="IPR003382">
    <property type="entry name" value="Flavoprotein"/>
</dbReference>
<dbReference type="PANTHER" id="PTHR14359">
    <property type="entry name" value="HOMO-OLIGOMERIC FLAVIN CONTAINING CYS DECARBOXYLASE FAMILY"/>
    <property type="match status" value="1"/>
</dbReference>
<evidence type="ECO:0000313" key="4">
    <source>
        <dbReference type="EMBL" id="KAJ1914773.1"/>
    </source>
</evidence>
<keyword evidence="1" id="KW-0173">Coenzyme A biosynthesis</keyword>
<dbReference type="Proteomes" id="UP001150569">
    <property type="component" value="Unassembled WGS sequence"/>
</dbReference>
<proteinExistence type="inferred from homology"/>
<dbReference type="PANTHER" id="PTHR14359:SF6">
    <property type="entry name" value="PHOSPHOPANTOTHENOYLCYSTEINE DECARBOXYLASE"/>
    <property type="match status" value="1"/>
</dbReference>
<dbReference type="InterPro" id="IPR036551">
    <property type="entry name" value="Flavin_trans-like"/>
</dbReference>
<comment type="caution">
    <text evidence="4">The sequence shown here is derived from an EMBL/GenBank/DDBJ whole genome shotgun (WGS) entry which is preliminary data.</text>
</comment>
<sequence>MTRPVNLLIGTTGSVAAIKVPEIVERFQSAGNTWKGKGDPVIHIDLRKWADILVVVPLDANTLAKVANGLCDNLLTCVLRAWDFAKPCVVCPAMNTHMWDHPFTGKHLGVLVDELHFRVIPPISKLLACGDLGVGAMAEPVDIVAKVTEIIQELDLTGDAL</sequence>
<evidence type="ECO:0000259" key="3">
    <source>
        <dbReference type="Pfam" id="PF02441"/>
    </source>
</evidence>
<evidence type="ECO:0000313" key="5">
    <source>
        <dbReference type="Proteomes" id="UP001150569"/>
    </source>
</evidence>
<dbReference type="Gene3D" id="3.40.50.1950">
    <property type="entry name" value="Flavin prenyltransferase-like"/>
    <property type="match status" value="1"/>
</dbReference>
<keyword evidence="5" id="KW-1185">Reference proteome</keyword>
<accession>A0A9W7ZQY6</accession>
<dbReference type="EMBL" id="JANBPT010000667">
    <property type="protein sequence ID" value="KAJ1914773.1"/>
    <property type="molecule type" value="Genomic_DNA"/>
</dbReference>
<evidence type="ECO:0000256" key="2">
    <source>
        <dbReference type="ARBA" id="ARBA00038350"/>
    </source>
</evidence>
<name>A0A9W7ZQY6_9FUNG</name>
<organism evidence="4 5">
    <name type="scientific">Tieghemiomyces parasiticus</name>
    <dbReference type="NCBI Taxonomy" id="78921"/>
    <lineage>
        <taxon>Eukaryota</taxon>
        <taxon>Fungi</taxon>
        <taxon>Fungi incertae sedis</taxon>
        <taxon>Zoopagomycota</taxon>
        <taxon>Kickxellomycotina</taxon>
        <taxon>Dimargaritomycetes</taxon>
        <taxon>Dimargaritales</taxon>
        <taxon>Dimargaritaceae</taxon>
        <taxon>Tieghemiomyces</taxon>
    </lineage>
</organism>
<gene>
    <name evidence="4" type="primary">HAL3B_1</name>
    <name evidence="4" type="ORF">IWQ60_008681</name>
</gene>
<dbReference type="GO" id="GO:0071513">
    <property type="term" value="C:phosphopantothenoylcysteine decarboxylase complex"/>
    <property type="evidence" value="ECO:0007669"/>
    <property type="project" value="TreeGrafter"/>
</dbReference>
<evidence type="ECO:0000256" key="1">
    <source>
        <dbReference type="ARBA" id="ARBA00022993"/>
    </source>
</evidence>
<dbReference type="AlphaFoldDB" id="A0A9W7ZQY6"/>
<reference evidence="4" key="1">
    <citation type="submission" date="2022-07" db="EMBL/GenBank/DDBJ databases">
        <title>Phylogenomic reconstructions and comparative analyses of Kickxellomycotina fungi.</title>
        <authorList>
            <person name="Reynolds N.K."/>
            <person name="Stajich J.E."/>
            <person name="Barry K."/>
            <person name="Grigoriev I.V."/>
            <person name="Crous P."/>
            <person name="Smith M.E."/>
        </authorList>
    </citation>
    <scope>NUCLEOTIDE SEQUENCE</scope>
    <source>
        <strain evidence="4">RSA 861</strain>
    </source>
</reference>
<dbReference type="SUPFAM" id="SSF52507">
    <property type="entry name" value="Homo-oligomeric flavin-containing Cys decarboxylases, HFCD"/>
    <property type="match status" value="1"/>
</dbReference>
<dbReference type="OrthoDB" id="1532798at2759"/>
<comment type="similarity">
    <text evidence="2">Belongs to the HFCD (homooligomeric flavin containing Cys decarboxylase) superfamily.</text>
</comment>
<protein>
    <submittedName>
        <fullName evidence="4">Phosphopantothenoylcysteine decarboxylase</fullName>
    </submittedName>
</protein>